<reference evidence="2" key="1">
    <citation type="submission" date="2023-10" db="EMBL/GenBank/DDBJ databases">
        <authorList>
            <person name="Hackl T."/>
        </authorList>
    </citation>
    <scope>NUCLEOTIDE SEQUENCE</scope>
</reference>
<dbReference type="Proteomes" id="UP001295740">
    <property type="component" value="Unassembled WGS sequence"/>
</dbReference>
<feature type="chain" id="PRO_5042513135" evidence="1">
    <location>
        <begin position="21"/>
        <end position="155"/>
    </location>
</feature>
<keyword evidence="3" id="KW-1185">Reference proteome</keyword>
<proteinExistence type="predicted"/>
<feature type="signal peptide" evidence="1">
    <location>
        <begin position="1"/>
        <end position="20"/>
    </location>
</feature>
<dbReference type="EMBL" id="CAUWAG010000010">
    <property type="protein sequence ID" value="CAJ2507730.1"/>
    <property type="molecule type" value="Genomic_DNA"/>
</dbReference>
<evidence type="ECO:0000256" key="1">
    <source>
        <dbReference type="SAM" id="SignalP"/>
    </source>
</evidence>
<organism evidence="2 3">
    <name type="scientific">Anthostomella pinea</name>
    <dbReference type="NCBI Taxonomy" id="933095"/>
    <lineage>
        <taxon>Eukaryota</taxon>
        <taxon>Fungi</taxon>
        <taxon>Dikarya</taxon>
        <taxon>Ascomycota</taxon>
        <taxon>Pezizomycotina</taxon>
        <taxon>Sordariomycetes</taxon>
        <taxon>Xylariomycetidae</taxon>
        <taxon>Xylariales</taxon>
        <taxon>Xylariaceae</taxon>
        <taxon>Anthostomella</taxon>
    </lineage>
</organism>
<name>A0AAI8VMN5_9PEZI</name>
<sequence length="155" mass="16239">MYAITKTLVVSLLAAGIATSMPELLSARNGCGDPGIGGGACVHVYAGPDCQHSTLISQHGPGKCNRECQRQNYRQNETDPSGPWIVDPIGSVLAVGDGNRGTNCMVYTDPNCQVQAGETGSAIDAGGNKCFKGLPDSVQEYANKAIQSYVCLRDC</sequence>
<protein>
    <submittedName>
        <fullName evidence="2">Uu.00g089160.m01.CDS01</fullName>
    </submittedName>
</protein>
<accession>A0AAI8VMN5</accession>
<gene>
    <name evidence="2" type="ORF">KHLLAP_LOCUS8198</name>
</gene>
<dbReference type="AlphaFoldDB" id="A0AAI8VMN5"/>
<keyword evidence="1" id="KW-0732">Signal</keyword>
<evidence type="ECO:0000313" key="3">
    <source>
        <dbReference type="Proteomes" id="UP001295740"/>
    </source>
</evidence>
<comment type="caution">
    <text evidence="2">The sequence shown here is derived from an EMBL/GenBank/DDBJ whole genome shotgun (WGS) entry which is preliminary data.</text>
</comment>
<evidence type="ECO:0000313" key="2">
    <source>
        <dbReference type="EMBL" id="CAJ2507730.1"/>
    </source>
</evidence>